<dbReference type="Pfam" id="PF13640">
    <property type="entry name" value="2OG-FeII_Oxy_3"/>
    <property type="match status" value="1"/>
</dbReference>
<evidence type="ECO:0000256" key="2">
    <source>
        <dbReference type="ARBA" id="ARBA00022723"/>
    </source>
</evidence>
<dbReference type="InterPro" id="IPR045054">
    <property type="entry name" value="P4HA-like"/>
</dbReference>
<keyword evidence="2" id="KW-0479">Metal-binding</keyword>
<organism evidence="8 9">
    <name type="scientific">SAR86 cluster bacterium</name>
    <dbReference type="NCBI Taxonomy" id="2030880"/>
    <lineage>
        <taxon>Bacteria</taxon>
        <taxon>Pseudomonadati</taxon>
        <taxon>Pseudomonadota</taxon>
        <taxon>Gammaproteobacteria</taxon>
        <taxon>SAR86 cluster</taxon>
    </lineage>
</organism>
<evidence type="ECO:0000256" key="5">
    <source>
        <dbReference type="ARBA" id="ARBA00023002"/>
    </source>
</evidence>
<dbReference type="Gene3D" id="2.60.120.620">
    <property type="entry name" value="q2cbj1_9rhob like domain"/>
    <property type="match status" value="1"/>
</dbReference>
<comment type="cofactor">
    <cofactor evidence="1">
        <name>L-ascorbate</name>
        <dbReference type="ChEBI" id="CHEBI:38290"/>
    </cofactor>
</comment>
<keyword evidence="6" id="KW-0408">Iron</keyword>
<dbReference type="GO" id="GO:0031418">
    <property type="term" value="F:L-ascorbic acid binding"/>
    <property type="evidence" value="ECO:0007669"/>
    <property type="project" value="UniProtKB-KW"/>
</dbReference>
<comment type="caution">
    <text evidence="8">The sequence shown here is derived from an EMBL/GenBank/DDBJ whole genome shotgun (WGS) entry which is preliminary data.</text>
</comment>
<evidence type="ECO:0000259" key="7">
    <source>
        <dbReference type="PROSITE" id="PS51471"/>
    </source>
</evidence>
<keyword evidence="5" id="KW-0560">Oxidoreductase</keyword>
<name>A0A2A4X928_9GAMM</name>
<dbReference type="SMART" id="SM00702">
    <property type="entry name" value="P4Hc"/>
    <property type="match status" value="1"/>
</dbReference>
<sequence>MTAKLRNFYETGNQVNNEPLVCVFEDFLSASEVEHVLAAAEPKLKQALVSAAKSGVTSAGRSGSNCWIPHNHDAVIGKLSLRIAEIVGNGLEYAESLQVIHYAQNEQYAPHYDAWDKASERGQRCMAKGGQRMVTCLFYLNDVEEGGGTSFPNLDMEIRARKGRMVLFHNCHEGSTVRHPDSLHSGMPVLKGEKWACNFWFRELEYQTLGTVPTRGEDTTPPPKYNRVI</sequence>
<reference evidence="9" key="1">
    <citation type="submission" date="2017-08" db="EMBL/GenBank/DDBJ databases">
        <title>A dynamic microbial community with high functional redundancy inhabits the cold, oxic subseafloor aquifer.</title>
        <authorList>
            <person name="Tully B.J."/>
            <person name="Wheat C.G."/>
            <person name="Glazer B.T."/>
            <person name="Huber J.A."/>
        </authorList>
    </citation>
    <scope>NUCLEOTIDE SEQUENCE [LARGE SCALE GENOMIC DNA]</scope>
</reference>
<dbReference type="InterPro" id="IPR044862">
    <property type="entry name" value="Pro_4_hyd_alph_FE2OG_OXY"/>
</dbReference>
<dbReference type="AlphaFoldDB" id="A0A2A4X928"/>
<evidence type="ECO:0000256" key="6">
    <source>
        <dbReference type="ARBA" id="ARBA00023004"/>
    </source>
</evidence>
<dbReference type="InterPro" id="IPR005123">
    <property type="entry name" value="Oxoglu/Fe-dep_dioxygenase_dom"/>
</dbReference>
<dbReference type="Proteomes" id="UP000218767">
    <property type="component" value="Unassembled WGS sequence"/>
</dbReference>
<accession>A0A2A4X928</accession>
<feature type="domain" description="Fe2OG dioxygenase" evidence="7">
    <location>
        <begin position="93"/>
        <end position="203"/>
    </location>
</feature>
<protein>
    <submittedName>
        <fullName evidence="8">2OG-Fe(II) oxygenase</fullName>
    </submittedName>
</protein>
<dbReference type="SUPFAM" id="SSF51197">
    <property type="entry name" value="Clavaminate synthase-like"/>
    <property type="match status" value="1"/>
</dbReference>
<dbReference type="PANTHER" id="PTHR10869:SF246">
    <property type="entry name" value="TRANSMEMBRANE PROLYL 4-HYDROXYLASE"/>
    <property type="match status" value="1"/>
</dbReference>
<gene>
    <name evidence="8" type="ORF">COB20_05435</name>
</gene>
<dbReference type="PANTHER" id="PTHR10869">
    <property type="entry name" value="PROLYL 4-HYDROXYLASE ALPHA SUBUNIT"/>
    <property type="match status" value="1"/>
</dbReference>
<evidence type="ECO:0000313" key="8">
    <source>
        <dbReference type="EMBL" id="PCI79128.1"/>
    </source>
</evidence>
<evidence type="ECO:0000256" key="3">
    <source>
        <dbReference type="ARBA" id="ARBA00022896"/>
    </source>
</evidence>
<evidence type="ECO:0000256" key="4">
    <source>
        <dbReference type="ARBA" id="ARBA00022964"/>
    </source>
</evidence>
<dbReference type="GO" id="GO:0004656">
    <property type="term" value="F:procollagen-proline 4-dioxygenase activity"/>
    <property type="evidence" value="ECO:0007669"/>
    <property type="project" value="TreeGrafter"/>
</dbReference>
<dbReference type="GO" id="GO:0005506">
    <property type="term" value="F:iron ion binding"/>
    <property type="evidence" value="ECO:0007669"/>
    <property type="project" value="InterPro"/>
</dbReference>
<evidence type="ECO:0000313" key="9">
    <source>
        <dbReference type="Proteomes" id="UP000218767"/>
    </source>
</evidence>
<proteinExistence type="predicted"/>
<dbReference type="EMBL" id="NVUL01000021">
    <property type="protein sequence ID" value="PCI79128.1"/>
    <property type="molecule type" value="Genomic_DNA"/>
</dbReference>
<dbReference type="PROSITE" id="PS51471">
    <property type="entry name" value="FE2OG_OXY"/>
    <property type="match status" value="1"/>
</dbReference>
<keyword evidence="4" id="KW-0223">Dioxygenase</keyword>
<dbReference type="InterPro" id="IPR006620">
    <property type="entry name" value="Pro_4_hyd_alph"/>
</dbReference>
<evidence type="ECO:0000256" key="1">
    <source>
        <dbReference type="ARBA" id="ARBA00001961"/>
    </source>
</evidence>
<keyword evidence="3" id="KW-0847">Vitamin C</keyword>